<evidence type="ECO:0000313" key="1">
    <source>
        <dbReference type="EMBL" id="KAH3828563.1"/>
    </source>
</evidence>
<proteinExistence type="predicted"/>
<dbReference type="Proteomes" id="UP000828390">
    <property type="component" value="Unassembled WGS sequence"/>
</dbReference>
<accession>A0A9D4H4R8</accession>
<organism evidence="1 2">
    <name type="scientific">Dreissena polymorpha</name>
    <name type="common">Zebra mussel</name>
    <name type="synonym">Mytilus polymorpha</name>
    <dbReference type="NCBI Taxonomy" id="45954"/>
    <lineage>
        <taxon>Eukaryota</taxon>
        <taxon>Metazoa</taxon>
        <taxon>Spiralia</taxon>
        <taxon>Lophotrochozoa</taxon>
        <taxon>Mollusca</taxon>
        <taxon>Bivalvia</taxon>
        <taxon>Autobranchia</taxon>
        <taxon>Heteroconchia</taxon>
        <taxon>Euheterodonta</taxon>
        <taxon>Imparidentia</taxon>
        <taxon>Neoheterodontei</taxon>
        <taxon>Myida</taxon>
        <taxon>Dreissenoidea</taxon>
        <taxon>Dreissenidae</taxon>
        <taxon>Dreissena</taxon>
    </lineage>
</organism>
<gene>
    <name evidence="1" type="ORF">DPMN_130544</name>
</gene>
<comment type="caution">
    <text evidence="1">The sequence shown here is derived from an EMBL/GenBank/DDBJ whole genome shotgun (WGS) entry which is preliminary data.</text>
</comment>
<reference evidence="1" key="2">
    <citation type="submission" date="2020-11" db="EMBL/GenBank/DDBJ databases">
        <authorList>
            <person name="McCartney M.A."/>
            <person name="Auch B."/>
            <person name="Kono T."/>
            <person name="Mallez S."/>
            <person name="Becker A."/>
            <person name="Gohl D.M."/>
            <person name="Silverstein K.A.T."/>
            <person name="Koren S."/>
            <person name="Bechman K.B."/>
            <person name="Herman A."/>
            <person name="Abrahante J.E."/>
            <person name="Garbe J."/>
        </authorList>
    </citation>
    <scope>NUCLEOTIDE SEQUENCE</scope>
    <source>
        <strain evidence="1">Duluth1</strain>
        <tissue evidence="1">Whole animal</tissue>
    </source>
</reference>
<keyword evidence="2" id="KW-1185">Reference proteome</keyword>
<reference evidence="1" key="1">
    <citation type="journal article" date="2019" name="bioRxiv">
        <title>The Genome of the Zebra Mussel, Dreissena polymorpha: A Resource for Invasive Species Research.</title>
        <authorList>
            <person name="McCartney M.A."/>
            <person name="Auch B."/>
            <person name="Kono T."/>
            <person name="Mallez S."/>
            <person name="Zhang Y."/>
            <person name="Obille A."/>
            <person name="Becker A."/>
            <person name="Abrahante J.E."/>
            <person name="Garbe J."/>
            <person name="Badalamenti J.P."/>
            <person name="Herman A."/>
            <person name="Mangelson H."/>
            <person name="Liachko I."/>
            <person name="Sullivan S."/>
            <person name="Sone E.D."/>
            <person name="Koren S."/>
            <person name="Silverstein K.A.T."/>
            <person name="Beckman K.B."/>
            <person name="Gohl D.M."/>
        </authorList>
    </citation>
    <scope>NUCLEOTIDE SEQUENCE</scope>
    <source>
        <strain evidence="1">Duluth1</strain>
        <tissue evidence="1">Whole animal</tissue>
    </source>
</reference>
<name>A0A9D4H4R8_DREPO</name>
<protein>
    <submittedName>
        <fullName evidence="1">Uncharacterized protein</fullName>
    </submittedName>
</protein>
<sequence>MGFRGCGTGDELCKVVVEGPQEDRTTSAPILAKYHLRLLGNTSHGEERDALCVLYALDMLPLSGPDFSDHFSIKQ</sequence>
<dbReference type="AlphaFoldDB" id="A0A9D4H4R8"/>
<dbReference type="EMBL" id="JAIWYP010000005">
    <property type="protein sequence ID" value="KAH3828563.1"/>
    <property type="molecule type" value="Genomic_DNA"/>
</dbReference>
<evidence type="ECO:0000313" key="2">
    <source>
        <dbReference type="Proteomes" id="UP000828390"/>
    </source>
</evidence>